<dbReference type="Pfam" id="PF09033">
    <property type="entry name" value="DFF-C"/>
    <property type="match status" value="1"/>
</dbReference>
<feature type="compositionally biased region" description="Acidic residues" evidence="1">
    <location>
        <begin position="103"/>
        <end position="112"/>
    </location>
</feature>
<protein>
    <recommendedName>
        <fullName evidence="2">DNA fragmentation factor 45kDa middle domain-containing protein</fullName>
    </recommendedName>
</protein>
<comment type="caution">
    <text evidence="3">The sequence shown here is derived from an EMBL/GenBank/DDBJ whole genome shotgun (WGS) entry which is preliminary data.</text>
</comment>
<dbReference type="InterPro" id="IPR015121">
    <property type="entry name" value="DNA_fragmentation_mid_dom"/>
</dbReference>
<evidence type="ECO:0000313" key="3">
    <source>
        <dbReference type="EMBL" id="KAG9482490.1"/>
    </source>
</evidence>
<sequence length="207" mass="23001">MWLTQESVEQDDVDSSNPLPRWKVLAAQLRQNLSNIILFSEADFQALIDVQTEDLSREIAIPVVKAEMLKSTLQGLLDRREEERQSKELLELYIKAMNKDGTEEASMDETDSEASRQGEPSKKGPLSSSVITILRGKRAPYLSLSNEQLEAVCAQNPEALSMALNQGAEHIENLQAACAGELQKRSEQVQCMNSLSSASQAKRQNLP</sequence>
<evidence type="ECO:0000259" key="2">
    <source>
        <dbReference type="Pfam" id="PF09033"/>
    </source>
</evidence>
<proteinExistence type="predicted"/>
<feature type="compositionally biased region" description="Basic and acidic residues" evidence="1">
    <location>
        <begin position="113"/>
        <end position="122"/>
    </location>
</feature>
<dbReference type="OrthoDB" id="6475906at2759"/>
<dbReference type="Proteomes" id="UP000770717">
    <property type="component" value="Unassembled WGS sequence"/>
</dbReference>
<evidence type="ECO:0000313" key="4">
    <source>
        <dbReference type="Proteomes" id="UP000770717"/>
    </source>
</evidence>
<reference evidence="3" key="1">
    <citation type="thesis" date="2020" institute="ProQuest LLC" country="789 East Eisenhower Parkway, Ann Arbor, MI, USA">
        <title>Comparative Genomics and Chromosome Evolution.</title>
        <authorList>
            <person name="Mudd A.B."/>
        </authorList>
    </citation>
    <scope>NUCLEOTIDE SEQUENCE</scope>
    <source>
        <strain evidence="3">HN-11 Male</strain>
        <tissue evidence="3">Kidney and liver</tissue>
    </source>
</reference>
<dbReference type="EMBL" id="WNTK01000006">
    <property type="protein sequence ID" value="KAG9482490.1"/>
    <property type="molecule type" value="Genomic_DNA"/>
</dbReference>
<name>A0A8J6F910_ELECQ</name>
<dbReference type="SUPFAM" id="SSF81783">
    <property type="entry name" value="C-terminal domain of DFF45/ICAD (DFF-C domain)"/>
    <property type="match status" value="1"/>
</dbReference>
<dbReference type="InterPro" id="IPR027296">
    <property type="entry name" value="DFF-C"/>
</dbReference>
<feature type="region of interest" description="Disordered" evidence="1">
    <location>
        <begin position="100"/>
        <end position="128"/>
    </location>
</feature>
<gene>
    <name evidence="3" type="ORF">GDO78_011264</name>
</gene>
<accession>A0A8J6F910</accession>
<dbReference type="AlphaFoldDB" id="A0A8J6F910"/>
<feature type="domain" description="DNA fragmentation factor 45kDa middle" evidence="2">
    <location>
        <begin position="2"/>
        <end position="152"/>
    </location>
</feature>
<dbReference type="Gene3D" id="1.10.1490.10">
    <property type="entry name" value="C-terminal domain of DFF45/ICAD (DFF-C domain)"/>
    <property type="match status" value="2"/>
</dbReference>
<organism evidence="3 4">
    <name type="scientific">Eleutherodactylus coqui</name>
    <name type="common">Puerto Rican coqui</name>
    <dbReference type="NCBI Taxonomy" id="57060"/>
    <lineage>
        <taxon>Eukaryota</taxon>
        <taxon>Metazoa</taxon>
        <taxon>Chordata</taxon>
        <taxon>Craniata</taxon>
        <taxon>Vertebrata</taxon>
        <taxon>Euteleostomi</taxon>
        <taxon>Amphibia</taxon>
        <taxon>Batrachia</taxon>
        <taxon>Anura</taxon>
        <taxon>Neobatrachia</taxon>
        <taxon>Hyloidea</taxon>
        <taxon>Eleutherodactylidae</taxon>
        <taxon>Eleutherodactylinae</taxon>
        <taxon>Eleutherodactylus</taxon>
        <taxon>Eleutherodactylus</taxon>
    </lineage>
</organism>
<keyword evidence="4" id="KW-1185">Reference proteome</keyword>
<evidence type="ECO:0000256" key="1">
    <source>
        <dbReference type="SAM" id="MobiDB-lite"/>
    </source>
</evidence>